<accession>A0A1Y1ZVM7</accession>
<feature type="compositionally biased region" description="Polar residues" evidence="1">
    <location>
        <begin position="256"/>
        <end position="265"/>
    </location>
</feature>
<feature type="compositionally biased region" description="Polar residues" evidence="1">
    <location>
        <begin position="272"/>
        <end position="282"/>
    </location>
</feature>
<evidence type="ECO:0000313" key="3">
    <source>
        <dbReference type="Proteomes" id="UP000193144"/>
    </source>
</evidence>
<dbReference type="AlphaFoldDB" id="A0A1Y1ZVM7"/>
<feature type="region of interest" description="Disordered" evidence="1">
    <location>
        <begin position="151"/>
        <end position="282"/>
    </location>
</feature>
<dbReference type="Proteomes" id="UP000193144">
    <property type="component" value="Unassembled WGS sequence"/>
</dbReference>
<organism evidence="2 3">
    <name type="scientific">Clohesyomyces aquaticus</name>
    <dbReference type="NCBI Taxonomy" id="1231657"/>
    <lineage>
        <taxon>Eukaryota</taxon>
        <taxon>Fungi</taxon>
        <taxon>Dikarya</taxon>
        <taxon>Ascomycota</taxon>
        <taxon>Pezizomycotina</taxon>
        <taxon>Dothideomycetes</taxon>
        <taxon>Pleosporomycetidae</taxon>
        <taxon>Pleosporales</taxon>
        <taxon>Lindgomycetaceae</taxon>
        <taxon>Clohesyomyces</taxon>
    </lineage>
</organism>
<comment type="caution">
    <text evidence="2">The sequence shown here is derived from an EMBL/GenBank/DDBJ whole genome shotgun (WGS) entry which is preliminary data.</text>
</comment>
<sequence length="513" mass="58153">MAFHSPDTYVLFQPVDSNLPQRPGWPAVICRLNNNIPAKIRAKRPLTHSILVLLIGKFEYRWANARDLGEFNIFCSDEAARERPGLRKAYKLVTDAIASDLPPRYWSAQFTDDFATEDSENLRSKSKPERSREESDYEFEIERAMEESLKAIGRKKRPSPVQSGFQLLTPPKKPRPNRPPSPTNGYCVNATASFANENPSFSTPTQAESSRQARNSSELSRSYTARYDVTENEASNLVHSAPSNQPVPRNGKGKTSPVTTTSQDSIAGGSNAPVNTPASSFTTDVTEENLNGLDADLLDNADWVTFLVGPERTKFIIPFEAVQNRPCFFGANSKLNLVKKGNGHYFERQSLLRMDPRNFESIAEYLQSGDFGQKVIEHEDDKLELIDGCLETWNVARELGMLDLMEYIEQKMRKSLPWPLDAALSVAERVHRCEDSVDPTEDLLKIMMAEFIAENFLKYLDETHLRRLRKKFTEFPELEENVHTARSEMLKRQRGVLELEKGKGEKELIPDDT</sequence>
<gene>
    <name evidence="2" type="ORF">BCR34DRAFT_560597</name>
</gene>
<evidence type="ECO:0000256" key="1">
    <source>
        <dbReference type="SAM" id="MobiDB-lite"/>
    </source>
</evidence>
<name>A0A1Y1ZVM7_9PLEO</name>
<proteinExistence type="predicted"/>
<feature type="compositionally biased region" description="Basic and acidic residues" evidence="1">
    <location>
        <begin position="120"/>
        <end position="137"/>
    </location>
</feature>
<feature type="region of interest" description="Disordered" evidence="1">
    <location>
        <begin position="117"/>
        <end position="137"/>
    </location>
</feature>
<dbReference type="EMBL" id="MCFA01000034">
    <property type="protein sequence ID" value="ORY14291.1"/>
    <property type="molecule type" value="Genomic_DNA"/>
</dbReference>
<reference evidence="2 3" key="1">
    <citation type="submission" date="2016-07" db="EMBL/GenBank/DDBJ databases">
        <title>Pervasive Adenine N6-methylation of Active Genes in Fungi.</title>
        <authorList>
            <consortium name="DOE Joint Genome Institute"/>
            <person name="Mondo S.J."/>
            <person name="Dannebaum R.O."/>
            <person name="Kuo R.C."/>
            <person name="Labutti K."/>
            <person name="Haridas S."/>
            <person name="Kuo A."/>
            <person name="Salamov A."/>
            <person name="Ahrendt S.R."/>
            <person name="Lipzen A."/>
            <person name="Sullivan W."/>
            <person name="Andreopoulos W.B."/>
            <person name="Clum A."/>
            <person name="Lindquist E."/>
            <person name="Daum C."/>
            <person name="Ramamoorthy G.K."/>
            <person name="Gryganskyi A."/>
            <person name="Culley D."/>
            <person name="Magnuson J.K."/>
            <person name="James T.Y."/>
            <person name="O'Malley M.A."/>
            <person name="Stajich J.E."/>
            <person name="Spatafora J.W."/>
            <person name="Visel A."/>
            <person name="Grigoriev I.V."/>
        </authorList>
    </citation>
    <scope>NUCLEOTIDE SEQUENCE [LARGE SCALE GENOMIC DNA]</scope>
    <source>
        <strain evidence="2 3">CBS 115471</strain>
    </source>
</reference>
<protein>
    <submittedName>
        <fullName evidence="2">Uncharacterized protein</fullName>
    </submittedName>
</protein>
<dbReference type="Gene3D" id="2.30.30.140">
    <property type="match status" value="1"/>
</dbReference>
<feature type="compositionally biased region" description="Polar residues" evidence="1">
    <location>
        <begin position="232"/>
        <end position="247"/>
    </location>
</feature>
<dbReference type="OrthoDB" id="3767798at2759"/>
<feature type="compositionally biased region" description="Polar residues" evidence="1">
    <location>
        <begin position="190"/>
        <end position="223"/>
    </location>
</feature>
<evidence type="ECO:0000313" key="2">
    <source>
        <dbReference type="EMBL" id="ORY14291.1"/>
    </source>
</evidence>
<keyword evidence="3" id="KW-1185">Reference proteome</keyword>